<dbReference type="AlphaFoldDB" id="A0A646HNU8"/>
<dbReference type="RefSeq" id="WP_153114094.1">
    <property type="nucleotide sequence ID" value="NZ_VZAS01000183.1"/>
</dbReference>
<dbReference type="EMBL" id="VZBQ01000011">
    <property type="protein sequence ID" value="MQN88571.1"/>
    <property type="molecule type" value="Genomic_DNA"/>
</dbReference>
<gene>
    <name evidence="1" type="ORF">F7D59_01470</name>
</gene>
<dbReference type="Proteomes" id="UP000420635">
    <property type="component" value="Unassembled WGS sequence"/>
</dbReference>
<comment type="caution">
    <text evidence="1">The sequence shown here is derived from an EMBL/GenBank/DDBJ whole genome shotgun (WGS) entry which is preliminary data.</text>
</comment>
<sequence>MESKKEFDSLKDKLKKLKALAERGCGGEAENAQRLLERLCAANGIDLELLNDEEKKSRYTFNIGRNRVFITLFTQCYCKVTDSSKMSYRQESRSEISLELTQVDYAELKGLYEWHKANFEKELEDIKKTIIHAYCQKHRLYPESPSETSNDKPLTEEDLEMLRKVMKMEGLLNDKTYQHLIEE</sequence>
<proteinExistence type="predicted"/>
<organism evidence="1 2">
    <name type="scientific">Segatella copri</name>
    <dbReference type="NCBI Taxonomy" id="165179"/>
    <lineage>
        <taxon>Bacteria</taxon>
        <taxon>Pseudomonadati</taxon>
        <taxon>Bacteroidota</taxon>
        <taxon>Bacteroidia</taxon>
        <taxon>Bacteroidales</taxon>
        <taxon>Prevotellaceae</taxon>
        <taxon>Segatella</taxon>
    </lineage>
</organism>
<reference evidence="2" key="1">
    <citation type="submission" date="2019-09" db="EMBL/GenBank/DDBJ databases">
        <title>Distinct polysaccharide growth profiles of human intestinal Prevotella copri isolates.</title>
        <authorList>
            <person name="Fehlner-Peach H."/>
            <person name="Magnabosco C."/>
            <person name="Raghavan V."/>
            <person name="Scher J.U."/>
            <person name="Tett A."/>
            <person name="Cox L.M."/>
            <person name="Gottsegen C."/>
            <person name="Watters A."/>
            <person name="Wiltshire- Gordon J.D."/>
            <person name="Segata N."/>
            <person name="Bonneau R."/>
            <person name="Littman D.R."/>
        </authorList>
    </citation>
    <scope>NUCLEOTIDE SEQUENCE [LARGE SCALE GENOMIC DNA]</scope>
    <source>
        <strain evidence="2">iP54</strain>
    </source>
</reference>
<name>A0A646HNU8_9BACT</name>
<protein>
    <submittedName>
        <fullName evidence="1">Uncharacterized protein</fullName>
    </submittedName>
</protein>
<evidence type="ECO:0000313" key="2">
    <source>
        <dbReference type="Proteomes" id="UP000420635"/>
    </source>
</evidence>
<evidence type="ECO:0000313" key="1">
    <source>
        <dbReference type="EMBL" id="MQN88571.1"/>
    </source>
</evidence>
<accession>A0A646HNU8</accession>